<evidence type="ECO:0000256" key="4">
    <source>
        <dbReference type="ARBA" id="ARBA00008392"/>
    </source>
</evidence>
<evidence type="ECO:0000256" key="5">
    <source>
        <dbReference type="ARBA" id="ARBA00013220"/>
    </source>
</evidence>
<protein>
    <recommendedName>
        <fullName evidence="11">Serine palmitoyltransferase 1</fullName>
        <ecNumber evidence="5">2.3.1.50</ecNumber>
    </recommendedName>
    <alternativeName>
        <fullName evidence="12">Long chain base biosynthesis protein 1</fullName>
    </alternativeName>
    <alternativeName>
        <fullName evidence="13">Serine-palmitoyl-CoA transferase 1</fullName>
    </alternativeName>
</protein>
<dbReference type="InterPro" id="IPR015424">
    <property type="entry name" value="PyrdxlP-dep_Trfase"/>
</dbReference>
<reference evidence="17" key="1">
    <citation type="journal article" date="2010" name="Nature">
        <title>The Amphimedon queenslandica genome and the evolution of animal complexity.</title>
        <authorList>
            <person name="Srivastava M."/>
            <person name="Simakov O."/>
            <person name="Chapman J."/>
            <person name="Fahey B."/>
            <person name="Gauthier M.E."/>
            <person name="Mitros T."/>
            <person name="Richards G.S."/>
            <person name="Conaco C."/>
            <person name="Dacre M."/>
            <person name="Hellsten U."/>
            <person name="Larroux C."/>
            <person name="Putnam N.H."/>
            <person name="Stanke M."/>
            <person name="Adamska M."/>
            <person name="Darling A."/>
            <person name="Degnan S.M."/>
            <person name="Oakley T.H."/>
            <person name="Plachetzki D.C."/>
            <person name="Zhai Y."/>
            <person name="Adamski M."/>
            <person name="Calcino A."/>
            <person name="Cummins S.F."/>
            <person name="Goodstein D.M."/>
            <person name="Harris C."/>
            <person name="Jackson D.J."/>
            <person name="Leys S.P."/>
            <person name="Shu S."/>
            <person name="Woodcroft B.J."/>
            <person name="Vervoort M."/>
            <person name="Kosik K.S."/>
            <person name="Manning G."/>
            <person name="Degnan B.M."/>
            <person name="Rokhsar D.S."/>
        </authorList>
    </citation>
    <scope>NUCLEOTIDE SEQUENCE [LARGE SCALE GENOMIC DNA]</scope>
</reference>
<dbReference type="AlphaFoldDB" id="A0A1X7VT98"/>
<evidence type="ECO:0000259" key="15">
    <source>
        <dbReference type="Pfam" id="PF00155"/>
    </source>
</evidence>
<keyword evidence="17" id="KW-1185">Reference proteome</keyword>
<keyword evidence="8" id="KW-0746">Sphingolipid metabolism</keyword>
<dbReference type="STRING" id="400682.A0A1X7VT98"/>
<keyword evidence="10" id="KW-0012">Acyltransferase</keyword>
<evidence type="ECO:0000256" key="14">
    <source>
        <dbReference type="SAM" id="Phobius"/>
    </source>
</evidence>
<evidence type="ECO:0000256" key="9">
    <source>
        <dbReference type="ARBA" id="ARBA00023098"/>
    </source>
</evidence>
<keyword evidence="9" id="KW-0443">Lipid metabolism</keyword>
<proteinExistence type="inferred from homology"/>
<comment type="similarity">
    <text evidence="4">Belongs to the class-II pyridoxal-phosphate-dependent aminotransferase family.</text>
</comment>
<organism evidence="16">
    <name type="scientific">Amphimedon queenslandica</name>
    <name type="common">Sponge</name>
    <dbReference type="NCBI Taxonomy" id="400682"/>
    <lineage>
        <taxon>Eukaryota</taxon>
        <taxon>Metazoa</taxon>
        <taxon>Porifera</taxon>
        <taxon>Demospongiae</taxon>
        <taxon>Heteroscleromorpha</taxon>
        <taxon>Haplosclerida</taxon>
        <taxon>Niphatidae</taxon>
        <taxon>Amphimedon</taxon>
    </lineage>
</organism>
<dbReference type="PANTHER" id="PTHR13693">
    <property type="entry name" value="CLASS II AMINOTRANSFERASE/8-AMINO-7-OXONONANOATE SYNTHASE"/>
    <property type="match status" value="1"/>
</dbReference>
<evidence type="ECO:0000313" key="16">
    <source>
        <dbReference type="EnsemblMetazoa" id="Aqu2.1.43070_001"/>
    </source>
</evidence>
<keyword evidence="14" id="KW-0812">Transmembrane</keyword>
<evidence type="ECO:0000256" key="2">
    <source>
        <dbReference type="ARBA" id="ARBA00004760"/>
    </source>
</evidence>
<name>A0A1X7VT98_AMPQE</name>
<dbReference type="EC" id="2.3.1.50" evidence="5"/>
<keyword evidence="14" id="KW-0472">Membrane</keyword>
<dbReference type="GO" id="GO:0030170">
    <property type="term" value="F:pyridoxal phosphate binding"/>
    <property type="evidence" value="ECO:0007669"/>
    <property type="project" value="InterPro"/>
</dbReference>
<evidence type="ECO:0000256" key="6">
    <source>
        <dbReference type="ARBA" id="ARBA00022679"/>
    </source>
</evidence>
<dbReference type="eggNOG" id="KOG1358">
    <property type="taxonomic scope" value="Eukaryota"/>
</dbReference>
<dbReference type="PANTHER" id="PTHR13693:SF2">
    <property type="entry name" value="SERINE PALMITOYLTRANSFERASE 1"/>
    <property type="match status" value="1"/>
</dbReference>
<feature type="domain" description="Aminotransferase class I/classII large" evidence="15">
    <location>
        <begin position="146"/>
        <end position="510"/>
    </location>
</feature>
<evidence type="ECO:0000256" key="7">
    <source>
        <dbReference type="ARBA" id="ARBA00022898"/>
    </source>
</evidence>
<dbReference type="GO" id="GO:0046513">
    <property type="term" value="P:ceramide biosynthetic process"/>
    <property type="evidence" value="ECO:0007669"/>
    <property type="project" value="TreeGrafter"/>
</dbReference>
<dbReference type="InParanoid" id="A0A1X7VT98"/>
<dbReference type="GO" id="GO:0016020">
    <property type="term" value="C:membrane"/>
    <property type="evidence" value="ECO:0007669"/>
    <property type="project" value="GOC"/>
</dbReference>
<dbReference type="Gene3D" id="3.40.640.10">
    <property type="entry name" value="Type I PLP-dependent aspartate aminotransferase-like (Major domain)"/>
    <property type="match status" value="1"/>
</dbReference>
<dbReference type="SUPFAM" id="SSF53383">
    <property type="entry name" value="PLP-dependent transferases"/>
    <property type="match status" value="1"/>
</dbReference>
<feature type="transmembrane region" description="Helical" evidence="14">
    <location>
        <begin position="69"/>
        <end position="88"/>
    </location>
</feature>
<dbReference type="Proteomes" id="UP000007879">
    <property type="component" value="Unassembled WGS sequence"/>
</dbReference>
<evidence type="ECO:0000256" key="1">
    <source>
        <dbReference type="ARBA" id="ARBA00001933"/>
    </source>
</evidence>
<dbReference type="GO" id="GO:0046512">
    <property type="term" value="P:sphingosine biosynthetic process"/>
    <property type="evidence" value="ECO:0007669"/>
    <property type="project" value="TreeGrafter"/>
</dbReference>
<dbReference type="OMA" id="LTKYGCG"/>
<comment type="pathway">
    <text evidence="2">Lipid metabolism; sphingolipid metabolism.</text>
</comment>
<evidence type="ECO:0000256" key="8">
    <source>
        <dbReference type="ARBA" id="ARBA00022919"/>
    </source>
</evidence>
<dbReference type="InterPro" id="IPR050087">
    <property type="entry name" value="AON_synthase_class-II"/>
</dbReference>
<evidence type="ECO:0000313" key="17">
    <source>
        <dbReference type="Proteomes" id="UP000007879"/>
    </source>
</evidence>
<comment type="cofactor">
    <cofactor evidence="1">
        <name>pyridoxal 5'-phosphate</name>
        <dbReference type="ChEBI" id="CHEBI:597326"/>
    </cofactor>
</comment>
<evidence type="ECO:0000256" key="10">
    <source>
        <dbReference type="ARBA" id="ARBA00023315"/>
    </source>
</evidence>
<dbReference type="InterPro" id="IPR015421">
    <property type="entry name" value="PyrdxlP-dep_Trfase_major"/>
</dbReference>
<dbReference type="GO" id="GO:0005783">
    <property type="term" value="C:endoplasmic reticulum"/>
    <property type="evidence" value="ECO:0007669"/>
    <property type="project" value="TreeGrafter"/>
</dbReference>
<dbReference type="EnsemblMetazoa" id="Aqu2.1.43070_001">
    <property type="protein sequence ID" value="Aqu2.1.43070_001"/>
    <property type="gene ID" value="Aqu2.1.43070"/>
</dbReference>
<keyword evidence="14" id="KW-1133">Transmembrane helix</keyword>
<dbReference type="Gene3D" id="3.90.1150.10">
    <property type="entry name" value="Aspartate Aminotransferase, domain 1"/>
    <property type="match status" value="1"/>
</dbReference>
<evidence type="ECO:0000256" key="11">
    <source>
        <dbReference type="ARBA" id="ARBA00041066"/>
    </source>
</evidence>
<feature type="transmembrane region" description="Helical" evidence="14">
    <location>
        <begin position="12"/>
        <end position="35"/>
    </location>
</feature>
<dbReference type="KEGG" id="aqu:100635296"/>
<gene>
    <name evidence="16" type="primary">100635296</name>
</gene>
<dbReference type="FunFam" id="3.40.640.10:FF:000049">
    <property type="entry name" value="serine palmitoyltransferase 1 isoform X1"/>
    <property type="match status" value="1"/>
</dbReference>
<dbReference type="InterPro" id="IPR004839">
    <property type="entry name" value="Aminotransferase_I/II_large"/>
</dbReference>
<dbReference type="InterPro" id="IPR015422">
    <property type="entry name" value="PyrdxlP-dep_Trfase_small"/>
</dbReference>
<accession>A0A1X7VT98</accession>
<dbReference type="OrthoDB" id="3168162at2759"/>
<dbReference type="Pfam" id="PF00155">
    <property type="entry name" value="Aminotran_1_2"/>
    <property type="match status" value="1"/>
</dbReference>
<reference evidence="16" key="2">
    <citation type="submission" date="2017-05" db="UniProtKB">
        <authorList>
            <consortium name="EnsemblMetazoa"/>
        </authorList>
    </citation>
    <scope>IDENTIFICATION</scope>
</reference>
<evidence type="ECO:0000256" key="12">
    <source>
        <dbReference type="ARBA" id="ARBA00041765"/>
    </source>
</evidence>
<evidence type="ECO:0000256" key="3">
    <source>
        <dbReference type="ARBA" id="ARBA00004991"/>
    </source>
</evidence>
<dbReference type="GO" id="GO:0004758">
    <property type="term" value="F:serine C-palmitoyltransferase activity"/>
    <property type="evidence" value="ECO:0007669"/>
    <property type="project" value="UniProtKB-EC"/>
</dbReference>
<comment type="pathway">
    <text evidence="3">Sphingolipid metabolism.</text>
</comment>
<dbReference type="EnsemblMetazoa" id="XM_003382900.3">
    <property type="protein sequence ID" value="XP_003382948.2"/>
    <property type="gene ID" value="LOC100635296"/>
</dbReference>
<sequence length="520" mass="57657">MVTAPLVHLTNQITHTSLVIGLGTIFTASLFCGLIDRLRGVGGTMSTSDYSYITIFEGILLYASEAPTYHIILEVALVLWIIKLLFFTQKYHPNASDKPTPEEEESLIHDWEPEPLVPPLSDDNKVPESPIVTGMTGTYVTVDGKKCLNLATFNFLGLLNKKNIHEVAETTIKKYGVGSCGPRGFYGTMDVHIDLEEKLAEFTGREEAIVYSFGFAAIASAIPAYSKRGDIIFCDEGVGFAVQKGLSASRSQLKYFKHNDMEDLEKLLLDQEKKDKRNPDKAKKARKFIVAEALYMNYGDLVPLKKLVEFRKRFGVAIILEESLSFGVLGKTGKGAVEHFNLTNDDVDIVCASMSLSMATMGGFCAGKTFVIDHQRLSGVGYCFSASLPPFLATAGSEALSIMKESPAMFQELREKAKLFRQLLNDISEIRVEGFEESPLIHIYLAHSQGSRELDKNLLDQIVSDCYQEGIAIVTAKYLESQEHNLPPPSIRLAVSVEHTKEELTKGAQVLKNVFEKRCQ</sequence>
<evidence type="ECO:0000256" key="13">
    <source>
        <dbReference type="ARBA" id="ARBA00042649"/>
    </source>
</evidence>
<keyword evidence="6" id="KW-0808">Transferase</keyword>
<keyword evidence="7" id="KW-0663">Pyridoxal phosphate</keyword>